<dbReference type="RefSeq" id="WP_157812513.1">
    <property type="nucleotide sequence ID" value="NZ_PHUF01000003.1"/>
</dbReference>
<keyword evidence="1" id="KW-0732">Signal</keyword>
<dbReference type="AlphaFoldDB" id="A0A2N0HL30"/>
<evidence type="ECO:0000313" key="3">
    <source>
        <dbReference type="Proteomes" id="UP000232587"/>
    </source>
</evidence>
<name>A0A2N0HL30_9SPHN</name>
<keyword evidence="3" id="KW-1185">Reference proteome</keyword>
<feature type="chain" id="PRO_5014987509" evidence="1">
    <location>
        <begin position="31"/>
        <end position="46"/>
    </location>
</feature>
<comment type="caution">
    <text evidence="2">The sequence shown here is derived from an EMBL/GenBank/DDBJ whole genome shotgun (WGS) entry which is preliminary data.</text>
</comment>
<feature type="signal peptide" evidence="1">
    <location>
        <begin position="1"/>
        <end position="30"/>
    </location>
</feature>
<organism evidence="2 3">
    <name type="scientific">Novosphingobium kunmingense</name>
    <dbReference type="NCBI Taxonomy" id="1211806"/>
    <lineage>
        <taxon>Bacteria</taxon>
        <taxon>Pseudomonadati</taxon>
        <taxon>Pseudomonadota</taxon>
        <taxon>Alphaproteobacteria</taxon>
        <taxon>Sphingomonadales</taxon>
        <taxon>Sphingomonadaceae</taxon>
        <taxon>Novosphingobium</taxon>
    </lineage>
</organism>
<dbReference type="Proteomes" id="UP000232587">
    <property type="component" value="Unassembled WGS sequence"/>
</dbReference>
<sequence>MTQNTNLTSRLTAAVSAFALSFLLISGTVATEAAPQQTAAYIGAVA</sequence>
<proteinExistence type="predicted"/>
<reference evidence="2 3" key="1">
    <citation type="submission" date="2017-11" db="EMBL/GenBank/DDBJ databases">
        <title>Genomic Encyclopedia of Type Strains, Phase III (KMG-III): the genomes of soil and plant-associated and newly described type strains.</title>
        <authorList>
            <person name="Whitman W."/>
        </authorList>
    </citation>
    <scope>NUCLEOTIDE SEQUENCE [LARGE SCALE GENOMIC DNA]</scope>
    <source>
        <strain evidence="2 3">CGMCC 1.12274</strain>
    </source>
</reference>
<accession>A0A2N0HL30</accession>
<dbReference type="EMBL" id="PHUF01000003">
    <property type="protein sequence ID" value="PKB19619.1"/>
    <property type="molecule type" value="Genomic_DNA"/>
</dbReference>
<protein>
    <submittedName>
        <fullName evidence="2">Uncharacterized protein</fullName>
    </submittedName>
</protein>
<evidence type="ECO:0000256" key="1">
    <source>
        <dbReference type="SAM" id="SignalP"/>
    </source>
</evidence>
<evidence type="ECO:0000313" key="2">
    <source>
        <dbReference type="EMBL" id="PKB19619.1"/>
    </source>
</evidence>
<gene>
    <name evidence="2" type="ORF">B0I00_1857</name>
</gene>